<keyword evidence="3" id="KW-1185">Reference proteome</keyword>
<dbReference type="Proteomes" id="UP001153069">
    <property type="component" value="Unassembled WGS sequence"/>
</dbReference>
<organism evidence="2 3">
    <name type="scientific">Seminavis robusta</name>
    <dbReference type="NCBI Taxonomy" id="568900"/>
    <lineage>
        <taxon>Eukaryota</taxon>
        <taxon>Sar</taxon>
        <taxon>Stramenopiles</taxon>
        <taxon>Ochrophyta</taxon>
        <taxon>Bacillariophyta</taxon>
        <taxon>Bacillariophyceae</taxon>
        <taxon>Bacillariophycidae</taxon>
        <taxon>Naviculales</taxon>
        <taxon>Naviculaceae</taxon>
        <taxon>Seminavis</taxon>
    </lineage>
</organism>
<feature type="compositionally biased region" description="Polar residues" evidence="1">
    <location>
        <begin position="55"/>
        <end position="65"/>
    </location>
</feature>
<comment type="caution">
    <text evidence="2">The sequence shown here is derived from an EMBL/GenBank/DDBJ whole genome shotgun (WGS) entry which is preliminary data.</text>
</comment>
<name>A0A9N8DTS6_9STRA</name>
<gene>
    <name evidence="2" type="ORF">SEMRO_365_G127400.1</name>
</gene>
<feature type="region of interest" description="Disordered" evidence="1">
    <location>
        <begin position="26"/>
        <end position="94"/>
    </location>
</feature>
<accession>A0A9N8DTS6</accession>
<protein>
    <submittedName>
        <fullName evidence="2">Uncharacterized protein</fullName>
    </submittedName>
</protein>
<evidence type="ECO:0000313" key="3">
    <source>
        <dbReference type="Proteomes" id="UP001153069"/>
    </source>
</evidence>
<feature type="region of interest" description="Disordered" evidence="1">
    <location>
        <begin position="134"/>
        <end position="158"/>
    </location>
</feature>
<dbReference type="AlphaFoldDB" id="A0A9N8DTS6"/>
<proteinExistence type="predicted"/>
<sequence length="158" mass="16702">MGNSTSSRADKANCVDQLVGLEVVFDSSESESNTSNSNAVSLTKKTSLRLKRVLSRTNSTRSGNDNGLGGRPSGSSHKGKSRGSTSSSSARDFMECLAKLDPQDIANIMQQCQEDAEEGTVARSNTSLEDYVKATTPPQLPAAKVSTPKLKSCRNTAA</sequence>
<evidence type="ECO:0000256" key="1">
    <source>
        <dbReference type="SAM" id="MobiDB-lite"/>
    </source>
</evidence>
<evidence type="ECO:0000313" key="2">
    <source>
        <dbReference type="EMBL" id="CAB9508893.1"/>
    </source>
</evidence>
<dbReference type="EMBL" id="CAICTM010000364">
    <property type="protein sequence ID" value="CAB9508893.1"/>
    <property type="molecule type" value="Genomic_DNA"/>
</dbReference>
<reference evidence="2" key="1">
    <citation type="submission" date="2020-06" db="EMBL/GenBank/DDBJ databases">
        <authorList>
            <consortium name="Plant Systems Biology data submission"/>
        </authorList>
    </citation>
    <scope>NUCLEOTIDE SEQUENCE</scope>
    <source>
        <strain evidence="2">D6</strain>
    </source>
</reference>